<protein>
    <recommendedName>
        <fullName evidence="3">Alternate signal-mediated exported protein, CPF_0494 family</fullName>
    </recommendedName>
</protein>
<comment type="caution">
    <text evidence="1">The sequence shown here is derived from an EMBL/GenBank/DDBJ whole genome shotgun (WGS) entry which is preliminary data.</text>
</comment>
<keyword evidence="2" id="KW-1185">Reference proteome</keyword>
<evidence type="ECO:0008006" key="3">
    <source>
        <dbReference type="Google" id="ProtNLM"/>
    </source>
</evidence>
<dbReference type="EMBL" id="VIRV01000019">
    <property type="protein sequence ID" value="MBY0759579.1"/>
    <property type="molecule type" value="Genomic_DNA"/>
</dbReference>
<accession>A0ABS7L901</accession>
<evidence type="ECO:0000313" key="2">
    <source>
        <dbReference type="Proteomes" id="UP000779049"/>
    </source>
</evidence>
<reference evidence="1 2" key="1">
    <citation type="journal article" date="2020" name="New Microbes New Infect">
        <title>Sellimonas caecigallum sp. nov., description and genome sequence of a new member of the Sellimonas genus isolated from the cecum of feral chicken.</title>
        <authorList>
            <person name="Wongkuna S."/>
            <person name="Ghimire S."/>
            <person name="Antony L."/>
            <person name="Chankhamhaengdecha S."/>
            <person name="Janvilisri T."/>
            <person name="Scaria J."/>
        </authorList>
    </citation>
    <scope>NUCLEOTIDE SEQUENCE [LARGE SCALE GENOMIC DNA]</scope>
    <source>
        <strain evidence="1 2">SW451</strain>
    </source>
</reference>
<evidence type="ECO:0000313" key="1">
    <source>
        <dbReference type="EMBL" id="MBY0759579.1"/>
    </source>
</evidence>
<proteinExistence type="predicted"/>
<dbReference type="RefSeq" id="WP_087200384.1">
    <property type="nucleotide sequence ID" value="NZ_CP173660.1"/>
</dbReference>
<organism evidence="1 2">
    <name type="scientific">Sellimonas caecigallum</name>
    <dbReference type="NCBI Taxonomy" id="2592333"/>
    <lineage>
        <taxon>Bacteria</taxon>
        <taxon>Bacillati</taxon>
        <taxon>Bacillota</taxon>
        <taxon>Clostridia</taxon>
        <taxon>Lachnospirales</taxon>
        <taxon>Lachnospiraceae</taxon>
        <taxon>Sellimonas</taxon>
    </lineage>
</organism>
<gene>
    <name evidence="1" type="ORF">FLB61_10880</name>
</gene>
<name>A0ABS7L901_9FIRM</name>
<dbReference type="Proteomes" id="UP000779049">
    <property type="component" value="Unassembled WGS sequence"/>
</dbReference>
<sequence length="173" mass="19442">MRRWTRKLCILAVLGGFLFGGIKLYQGLAGVADAYLSNLDEKVNVVRAGSNKSHIEEEFTPPDEVKPDTEYEKVVTVKNDTDTDCYVRVIAETWDSAVHVTMDVNTKDWSEKGEDGYYYYQHILGPGEETEPIIRAVRTHDEAVPFEVIVYEETVQAAGYDSPIEAFASIKGK</sequence>